<dbReference type="PROSITE" id="PS50297">
    <property type="entry name" value="ANK_REP_REGION"/>
    <property type="match status" value="1"/>
</dbReference>
<accession>A0ABT9B6F0</accession>
<dbReference type="SUPFAM" id="SSF48403">
    <property type="entry name" value="Ankyrin repeat"/>
    <property type="match status" value="1"/>
</dbReference>
<evidence type="ECO:0000313" key="6">
    <source>
        <dbReference type="Proteomes" id="UP001176429"/>
    </source>
</evidence>
<feature type="repeat" description="ANK" evidence="3">
    <location>
        <begin position="119"/>
        <end position="153"/>
    </location>
</feature>
<dbReference type="Pfam" id="PF12796">
    <property type="entry name" value="Ank_2"/>
    <property type="match status" value="1"/>
</dbReference>
<dbReference type="InterPro" id="IPR002110">
    <property type="entry name" value="Ankyrin_rpt"/>
</dbReference>
<protein>
    <submittedName>
        <fullName evidence="5">Ankyrin repeat domain-containing protein</fullName>
    </submittedName>
</protein>
<comment type="caution">
    <text evidence="5">The sequence shown here is derived from an EMBL/GenBank/DDBJ whole genome shotgun (WGS) entry which is preliminary data.</text>
</comment>
<gene>
    <name evidence="5" type="ORF">Q5H93_03420</name>
</gene>
<feature type="chain" id="PRO_5047257125" evidence="4">
    <location>
        <begin position="19"/>
        <end position="290"/>
    </location>
</feature>
<reference evidence="5" key="1">
    <citation type="submission" date="2023-07" db="EMBL/GenBank/DDBJ databases">
        <authorList>
            <person name="Kim M.K."/>
        </authorList>
    </citation>
    <scope>NUCLEOTIDE SEQUENCE</scope>
    <source>
        <strain evidence="5">ASUV-10-1</strain>
    </source>
</reference>
<dbReference type="Gene3D" id="1.25.40.20">
    <property type="entry name" value="Ankyrin repeat-containing domain"/>
    <property type="match status" value="2"/>
</dbReference>
<evidence type="ECO:0000313" key="5">
    <source>
        <dbReference type="EMBL" id="MDO7873768.1"/>
    </source>
</evidence>
<dbReference type="PANTHER" id="PTHR24198:SF165">
    <property type="entry name" value="ANKYRIN REPEAT-CONTAINING PROTEIN-RELATED"/>
    <property type="match status" value="1"/>
</dbReference>
<dbReference type="Proteomes" id="UP001176429">
    <property type="component" value="Unassembled WGS sequence"/>
</dbReference>
<keyword evidence="4" id="KW-0732">Signal</keyword>
<keyword evidence="1" id="KW-0677">Repeat</keyword>
<dbReference type="PANTHER" id="PTHR24198">
    <property type="entry name" value="ANKYRIN REPEAT AND PROTEIN KINASE DOMAIN-CONTAINING PROTEIN"/>
    <property type="match status" value="1"/>
</dbReference>
<evidence type="ECO:0000256" key="4">
    <source>
        <dbReference type="SAM" id="SignalP"/>
    </source>
</evidence>
<proteinExistence type="predicted"/>
<evidence type="ECO:0000256" key="2">
    <source>
        <dbReference type="ARBA" id="ARBA00023043"/>
    </source>
</evidence>
<sequence length="290" mass="32745">MHRYLLALLLGCPLLAPAQLSISLTDARRLTQGQSGEDTYPRRATERYVGPERALARAVQQQRTGAIRRLLRQHPSWADTRDSVEGQPLLSWAIINRKRRATAALLAGGANPNIHETFSGRTPLIEAAEDLHRSDYFVELLLAHGADPSLAARLVPNRTGSPTPLIAAIWAERPQTVDQLLAAGADVQYRSAYGSSALQEALLGRDPVLVLRLLTHYPFDLQQPVSYDITPRPQHIAEYLRDWRFPLDSEAYRLKMELVAYLQSKGIDYWQAPIPERFRQLHPAEYLQKY</sequence>
<evidence type="ECO:0000256" key="1">
    <source>
        <dbReference type="ARBA" id="ARBA00022737"/>
    </source>
</evidence>
<evidence type="ECO:0000256" key="3">
    <source>
        <dbReference type="PROSITE-ProRule" id="PRU00023"/>
    </source>
</evidence>
<keyword evidence="2 3" id="KW-0040">ANK repeat</keyword>
<organism evidence="5 6">
    <name type="scientific">Hymenobacter aranciens</name>
    <dbReference type="NCBI Taxonomy" id="3063996"/>
    <lineage>
        <taxon>Bacteria</taxon>
        <taxon>Pseudomonadati</taxon>
        <taxon>Bacteroidota</taxon>
        <taxon>Cytophagia</taxon>
        <taxon>Cytophagales</taxon>
        <taxon>Hymenobacteraceae</taxon>
        <taxon>Hymenobacter</taxon>
    </lineage>
</organism>
<dbReference type="PROSITE" id="PS50088">
    <property type="entry name" value="ANK_REPEAT"/>
    <property type="match status" value="1"/>
</dbReference>
<dbReference type="SMART" id="SM00248">
    <property type="entry name" value="ANK"/>
    <property type="match status" value="4"/>
</dbReference>
<name>A0ABT9B6F0_9BACT</name>
<keyword evidence="6" id="KW-1185">Reference proteome</keyword>
<dbReference type="EMBL" id="JAUQSY010000002">
    <property type="protein sequence ID" value="MDO7873768.1"/>
    <property type="molecule type" value="Genomic_DNA"/>
</dbReference>
<feature type="signal peptide" evidence="4">
    <location>
        <begin position="1"/>
        <end position="18"/>
    </location>
</feature>
<dbReference type="RefSeq" id="WP_305005084.1">
    <property type="nucleotide sequence ID" value="NZ_JAUQSY010000002.1"/>
</dbReference>
<dbReference type="InterPro" id="IPR036770">
    <property type="entry name" value="Ankyrin_rpt-contain_sf"/>
</dbReference>